<dbReference type="Proteomes" id="UP000235371">
    <property type="component" value="Unassembled WGS sequence"/>
</dbReference>
<dbReference type="PANTHER" id="PTHR12475:SF4">
    <property type="entry name" value="PROTEIN THEM6"/>
    <property type="match status" value="1"/>
</dbReference>
<dbReference type="InParanoid" id="A0A2J6T250"/>
<dbReference type="Pfam" id="PF13279">
    <property type="entry name" value="4HBT_2"/>
    <property type="match status" value="1"/>
</dbReference>
<dbReference type="PANTHER" id="PTHR12475">
    <property type="match status" value="1"/>
</dbReference>
<reference evidence="2 3" key="1">
    <citation type="submission" date="2016-04" db="EMBL/GenBank/DDBJ databases">
        <title>A degradative enzymes factory behind the ericoid mycorrhizal symbiosis.</title>
        <authorList>
            <consortium name="DOE Joint Genome Institute"/>
            <person name="Martino E."/>
            <person name="Morin E."/>
            <person name="Grelet G."/>
            <person name="Kuo A."/>
            <person name="Kohler A."/>
            <person name="Daghino S."/>
            <person name="Barry K."/>
            <person name="Choi C."/>
            <person name="Cichocki N."/>
            <person name="Clum A."/>
            <person name="Copeland A."/>
            <person name="Hainaut M."/>
            <person name="Haridas S."/>
            <person name="Labutti K."/>
            <person name="Lindquist E."/>
            <person name="Lipzen A."/>
            <person name="Khouja H.-R."/>
            <person name="Murat C."/>
            <person name="Ohm R."/>
            <person name="Olson A."/>
            <person name="Spatafora J."/>
            <person name="Veneault-Fourrey C."/>
            <person name="Henrissat B."/>
            <person name="Grigoriev I."/>
            <person name="Martin F."/>
            <person name="Perotto S."/>
        </authorList>
    </citation>
    <scope>NUCLEOTIDE SEQUENCE [LARGE SCALE GENOMIC DNA]</scope>
    <source>
        <strain evidence="2 3">E</strain>
    </source>
</reference>
<organism evidence="2 3">
    <name type="scientific">Hyaloscypha bicolor E</name>
    <dbReference type="NCBI Taxonomy" id="1095630"/>
    <lineage>
        <taxon>Eukaryota</taxon>
        <taxon>Fungi</taxon>
        <taxon>Dikarya</taxon>
        <taxon>Ascomycota</taxon>
        <taxon>Pezizomycotina</taxon>
        <taxon>Leotiomycetes</taxon>
        <taxon>Helotiales</taxon>
        <taxon>Hyaloscyphaceae</taxon>
        <taxon>Hyaloscypha</taxon>
        <taxon>Hyaloscypha bicolor</taxon>
    </lineage>
</organism>
<keyword evidence="3" id="KW-1185">Reference proteome</keyword>
<comment type="similarity">
    <text evidence="1">Belongs to the lcsJ thioesterase family.</text>
</comment>
<evidence type="ECO:0000256" key="1">
    <source>
        <dbReference type="ARBA" id="ARBA00038476"/>
    </source>
</evidence>
<dbReference type="GeneID" id="36586402"/>
<evidence type="ECO:0008006" key="4">
    <source>
        <dbReference type="Google" id="ProtNLM"/>
    </source>
</evidence>
<accession>A0A2J6T250</accession>
<protein>
    <recommendedName>
        <fullName evidence="4">Thioesterase/thiol ester dehydrase-isomerase</fullName>
    </recommendedName>
</protein>
<sequence>MASGARLPLRSIAFTAALTLSITASRMSIRKVLLNSFTGPGSTSRIIATLFVLANLKNVPFAWHAIFNAILRHCLFSKPNIPSTIAPSTIFLPVITTSHSPFMECDYNLHKSNSTYFSDLDVTRSHLVCALLEPGIEALKNNTRTKLVLDKEGKPIPGRWSIMLGGVMSTFKREIGMYQGYEMWSRVLCWDRKWIYVITHFVKKGTVRPRAYILTDGSWFKRGYKEVHGKGGVEVDEKAIFASAISKYVIKLGRLTIHPEVSLAASGLLPARPGGWATMTGPSGESTPEILDVEKDETIESQNTDKWDWKRIDAQNQKGLKFVDHFAALDGLHDEFSGSQTPALGKYRDFLW</sequence>
<evidence type="ECO:0000313" key="3">
    <source>
        <dbReference type="Proteomes" id="UP000235371"/>
    </source>
</evidence>
<dbReference type="FunCoup" id="A0A2J6T250">
    <property type="interactions" value="35"/>
</dbReference>
<dbReference type="AlphaFoldDB" id="A0A2J6T250"/>
<dbReference type="OrthoDB" id="265761at2759"/>
<gene>
    <name evidence="2" type="ORF">K444DRAFT_593895</name>
</gene>
<dbReference type="EMBL" id="KZ613847">
    <property type="protein sequence ID" value="PMD57089.1"/>
    <property type="molecule type" value="Genomic_DNA"/>
</dbReference>
<name>A0A2J6T250_9HELO</name>
<dbReference type="InterPro" id="IPR029069">
    <property type="entry name" value="HotDog_dom_sf"/>
</dbReference>
<proteinExistence type="inferred from homology"/>
<dbReference type="SUPFAM" id="SSF54637">
    <property type="entry name" value="Thioesterase/thiol ester dehydrase-isomerase"/>
    <property type="match status" value="1"/>
</dbReference>
<dbReference type="RefSeq" id="XP_024733993.1">
    <property type="nucleotide sequence ID" value="XM_024878325.1"/>
</dbReference>
<evidence type="ECO:0000313" key="2">
    <source>
        <dbReference type="EMBL" id="PMD57089.1"/>
    </source>
</evidence>
<dbReference type="InterPro" id="IPR051490">
    <property type="entry name" value="THEM6_lcsJ_thioesterase"/>
</dbReference>